<dbReference type="InterPro" id="IPR000817">
    <property type="entry name" value="Prion"/>
</dbReference>
<keyword evidence="14" id="KW-0449">Lipoprotein</keyword>
<dbReference type="Pfam" id="PF00377">
    <property type="entry name" value="Prion"/>
    <property type="match status" value="1"/>
</dbReference>
<comment type="similarity">
    <text evidence="2">Belongs to the prion family.</text>
</comment>
<keyword evidence="12" id="KW-1015">Disulfide bond</keyword>
<evidence type="ECO:0000256" key="9">
    <source>
        <dbReference type="ARBA" id="ARBA00023008"/>
    </source>
</evidence>
<evidence type="ECO:0000313" key="17">
    <source>
        <dbReference type="EMBL" id="KAJ7305151.1"/>
    </source>
</evidence>
<evidence type="ECO:0000256" key="4">
    <source>
        <dbReference type="ARBA" id="ARBA00022622"/>
    </source>
</evidence>
<dbReference type="InterPro" id="IPR022416">
    <property type="entry name" value="Prion/Doppel_prot_b-ribbon_dom"/>
</dbReference>
<accession>A0A9Q1AQS3</accession>
<dbReference type="PANTHER" id="PTHR15506">
    <property type="entry name" value="DOPPEL PRION"/>
    <property type="match status" value="1"/>
</dbReference>
<evidence type="ECO:0000256" key="13">
    <source>
        <dbReference type="ARBA" id="ARBA00023180"/>
    </source>
</evidence>
<evidence type="ECO:0000256" key="14">
    <source>
        <dbReference type="ARBA" id="ARBA00023288"/>
    </source>
</evidence>
<organism evidence="17 18">
    <name type="scientific">Phrynocephalus forsythii</name>
    <dbReference type="NCBI Taxonomy" id="171643"/>
    <lineage>
        <taxon>Eukaryota</taxon>
        <taxon>Metazoa</taxon>
        <taxon>Chordata</taxon>
        <taxon>Craniata</taxon>
        <taxon>Vertebrata</taxon>
        <taxon>Euteleostomi</taxon>
        <taxon>Lepidosauria</taxon>
        <taxon>Squamata</taxon>
        <taxon>Bifurcata</taxon>
        <taxon>Unidentata</taxon>
        <taxon>Episquamata</taxon>
        <taxon>Toxicofera</taxon>
        <taxon>Iguania</taxon>
        <taxon>Acrodonta</taxon>
        <taxon>Agamidae</taxon>
        <taxon>Agaminae</taxon>
        <taxon>Phrynocephalus</taxon>
    </lineage>
</organism>
<feature type="compositionally biased region" description="Polar residues" evidence="15">
    <location>
        <begin position="23"/>
        <end position="32"/>
    </location>
</feature>
<evidence type="ECO:0000256" key="5">
    <source>
        <dbReference type="ARBA" id="ARBA00022678"/>
    </source>
</evidence>
<dbReference type="Proteomes" id="UP001142489">
    <property type="component" value="Unassembled WGS sequence"/>
</dbReference>
<dbReference type="Gene3D" id="1.10.790.10">
    <property type="entry name" value="Prion/Doppel protein, beta-ribbon domain"/>
    <property type="match status" value="1"/>
</dbReference>
<dbReference type="SUPFAM" id="SSF54098">
    <property type="entry name" value="Prion-like"/>
    <property type="match status" value="1"/>
</dbReference>
<dbReference type="GO" id="GO:0005886">
    <property type="term" value="C:plasma membrane"/>
    <property type="evidence" value="ECO:0007669"/>
    <property type="project" value="UniProtKB-SubCell"/>
</dbReference>
<dbReference type="OrthoDB" id="9048788at2759"/>
<keyword evidence="18" id="KW-1185">Reference proteome</keyword>
<keyword evidence="11" id="KW-0472">Membrane</keyword>
<evidence type="ECO:0000256" key="7">
    <source>
        <dbReference type="ARBA" id="ARBA00022729"/>
    </source>
</evidence>
<dbReference type="SMART" id="SM00157">
    <property type="entry name" value="PRP"/>
    <property type="match status" value="1"/>
</dbReference>
<reference evidence="17" key="1">
    <citation type="journal article" date="2023" name="DNA Res.">
        <title>Chromosome-level genome assembly of Phrynocephalus forsythii using third-generation DNA sequencing and Hi-C analysis.</title>
        <authorList>
            <person name="Qi Y."/>
            <person name="Zhao W."/>
            <person name="Zhao Y."/>
            <person name="Niu C."/>
            <person name="Cao S."/>
            <person name="Zhang Y."/>
        </authorList>
    </citation>
    <scope>NUCLEOTIDE SEQUENCE</scope>
    <source>
        <tissue evidence="17">Muscle</tissue>
    </source>
</reference>
<keyword evidence="5" id="KW-0640">Prion</keyword>
<feature type="domain" description="Prion/Doppel protein beta-ribbon" evidence="16">
    <location>
        <begin position="140"/>
        <end position="221"/>
    </location>
</feature>
<protein>
    <recommendedName>
        <fullName evidence="16">Prion/Doppel protein beta-ribbon domain-containing protein</fullName>
    </recommendedName>
</protein>
<evidence type="ECO:0000256" key="2">
    <source>
        <dbReference type="ARBA" id="ARBA00009910"/>
    </source>
</evidence>
<evidence type="ECO:0000256" key="3">
    <source>
        <dbReference type="ARBA" id="ARBA00022475"/>
    </source>
</evidence>
<evidence type="ECO:0000256" key="11">
    <source>
        <dbReference type="ARBA" id="ARBA00023136"/>
    </source>
</evidence>
<evidence type="ECO:0000256" key="6">
    <source>
        <dbReference type="ARBA" id="ARBA00022723"/>
    </source>
</evidence>
<dbReference type="EMBL" id="JAPFRF010000022">
    <property type="protein sequence ID" value="KAJ7305151.1"/>
    <property type="molecule type" value="Genomic_DNA"/>
</dbReference>
<name>A0A9Q1AQS3_9SAUR</name>
<evidence type="ECO:0000256" key="8">
    <source>
        <dbReference type="ARBA" id="ARBA00022737"/>
    </source>
</evidence>
<dbReference type="GO" id="GO:0051260">
    <property type="term" value="P:protein homooligomerization"/>
    <property type="evidence" value="ECO:0007669"/>
    <property type="project" value="InterPro"/>
</dbReference>
<evidence type="ECO:0000256" key="12">
    <source>
        <dbReference type="ARBA" id="ARBA00023157"/>
    </source>
</evidence>
<keyword evidence="4" id="KW-0336">GPI-anchor</keyword>
<comment type="subcellular location">
    <subcellularLocation>
        <location evidence="1">Cell membrane</location>
        <topology evidence="1">Lipid-anchor</topology>
        <topology evidence="1">GPI-anchor</topology>
    </subcellularLocation>
</comment>
<evidence type="ECO:0000259" key="16">
    <source>
        <dbReference type="Pfam" id="PF00377"/>
    </source>
</evidence>
<keyword evidence="13" id="KW-0325">Glycoprotein</keyword>
<keyword evidence="9" id="KW-0186">Copper</keyword>
<feature type="region of interest" description="Disordered" evidence="15">
    <location>
        <begin position="23"/>
        <end position="51"/>
    </location>
</feature>
<evidence type="ECO:0000313" key="18">
    <source>
        <dbReference type="Proteomes" id="UP001142489"/>
    </source>
</evidence>
<proteinExistence type="inferred from homology"/>
<keyword evidence="6" id="KW-0479">Metal-binding</keyword>
<dbReference type="GO" id="GO:0046872">
    <property type="term" value="F:metal ion binding"/>
    <property type="evidence" value="ECO:0007669"/>
    <property type="project" value="UniProtKB-KW"/>
</dbReference>
<evidence type="ECO:0000256" key="1">
    <source>
        <dbReference type="ARBA" id="ARBA00004609"/>
    </source>
</evidence>
<dbReference type="AlphaFoldDB" id="A0A9Q1AQS3"/>
<comment type="caution">
    <text evidence="17">The sequence shown here is derived from an EMBL/GenBank/DDBJ whole genome shotgun (WGS) entry which is preliminary data.</text>
</comment>
<keyword evidence="8" id="KW-0677">Repeat</keyword>
<keyword evidence="10" id="KW-0034">Amyloid</keyword>
<dbReference type="GO" id="GO:0098552">
    <property type="term" value="C:side of membrane"/>
    <property type="evidence" value="ECO:0007669"/>
    <property type="project" value="UniProtKB-KW"/>
</dbReference>
<sequence>MWGRDAPLAALRLQNILQQQNHFGKPTLQRSLSPGEEGADPDPDLDPVPPGGGEEAIINLIFALDQGHPDSLRKRLKCCHRSGNLKSSDNPYYGGNISWDQYTGKPWKPTPSKPTLKPTAGAVATVTTGGFLLGCAAFAVHFHFNHIDEERWWYENCERYANRVSFLRFKQPVLEDVFVKDCWNVTMRELVSPSRNETADEMESRVVPQVVHQMCVKLYHTLLQLSGDDSFQGPNKMKPVSHATSTETGGGATISYVLNG</sequence>
<keyword evidence="3" id="KW-1003">Cell membrane</keyword>
<gene>
    <name evidence="17" type="ORF">JRQ81_011041</name>
</gene>
<keyword evidence="7" id="KW-0732">Signal</keyword>
<evidence type="ECO:0000256" key="15">
    <source>
        <dbReference type="SAM" id="MobiDB-lite"/>
    </source>
</evidence>
<dbReference type="InterPro" id="IPR036924">
    <property type="entry name" value="Prion/Doppel_b-ribbon_dom_sf"/>
</dbReference>
<dbReference type="PANTHER" id="PTHR15506:SF2">
    <property type="entry name" value="MAJOR PRION PROTEIN"/>
    <property type="match status" value="1"/>
</dbReference>
<evidence type="ECO:0000256" key="10">
    <source>
        <dbReference type="ARBA" id="ARBA00023087"/>
    </source>
</evidence>